<dbReference type="EMBL" id="JBDZDV010000003">
    <property type="protein sequence ID" value="MET3111070.1"/>
    <property type="molecule type" value="Genomic_DNA"/>
</dbReference>
<dbReference type="InterPro" id="IPR052180">
    <property type="entry name" value="NhaC_Na-H+_Antiporter"/>
</dbReference>
<keyword evidence="3" id="KW-0050">Antiport</keyword>
<feature type="transmembrane region" description="Helical" evidence="10">
    <location>
        <begin position="264"/>
        <end position="285"/>
    </location>
</feature>
<reference evidence="12 13" key="1">
    <citation type="submission" date="2024-05" db="EMBL/GenBank/DDBJ databases">
        <title>Genomic Encyclopedia of Type Strains, Phase IV (KMG-IV): sequencing the most valuable type-strain genomes for metagenomic binning, comparative biology and taxonomic classification.</title>
        <authorList>
            <person name="Goeker M."/>
        </authorList>
    </citation>
    <scope>NUCLEOTIDE SEQUENCE [LARGE SCALE GENOMIC DNA]</scope>
    <source>
        <strain evidence="12 13">DSM 25286</strain>
    </source>
</reference>
<dbReference type="Proteomes" id="UP001549019">
    <property type="component" value="Unassembled WGS sequence"/>
</dbReference>
<evidence type="ECO:0000256" key="4">
    <source>
        <dbReference type="ARBA" id="ARBA00022475"/>
    </source>
</evidence>
<feature type="compositionally biased region" description="Basic and acidic residues" evidence="9">
    <location>
        <begin position="486"/>
        <end position="495"/>
    </location>
</feature>
<evidence type="ECO:0000256" key="1">
    <source>
        <dbReference type="ARBA" id="ARBA00004651"/>
    </source>
</evidence>
<keyword evidence="4" id="KW-1003">Cell membrane</keyword>
<keyword evidence="2" id="KW-0813">Transport</keyword>
<evidence type="ECO:0000256" key="2">
    <source>
        <dbReference type="ARBA" id="ARBA00022448"/>
    </source>
</evidence>
<feature type="transmembrane region" description="Helical" evidence="10">
    <location>
        <begin position="437"/>
        <end position="458"/>
    </location>
</feature>
<feature type="transmembrane region" description="Helical" evidence="10">
    <location>
        <begin position="313"/>
        <end position="333"/>
    </location>
</feature>
<keyword evidence="7 10" id="KW-0472">Membrane</keyword>
<feature type="transmembrane region" description="Helical" evidence="10">
    <location>
        <begin position="40"/>
        <end position="58"/>
    </location>
</feature>
<dbReference type="Pfam" id="PF03553">
    <property type="entry name" value="Na_H_antiporter"/>
    <property type="match status" value="1"/>
</dbReference>
<feature type="transmembrane region" description="Helical" evidence="10">
    <location>
        <begin position="12"/>
        <end position="34"/>
    </location>
</feature>
<evidence type="ECO:0000313" key="13">
    <source>
        <dbReference type="Proteomes" id="UP001549019"/>
    </source>
</evidence>
<evidence type="ECO:0000259" key="11">
    <source>
        <dbReference type="Pfam" id="PF03553"/>
    </source>
</evidence>
<comment type="similarity">
    <text evidence="8">Belongs to the NhaC Na(+)/H(+) (TC 2.A.35) antiporter family.</text>
</comment>
<sequence>MNNMNVEKRLPSVTMLIAIMIIFVVVMFGSIVILELPIQLALLLVWFVIMGFGIYLKYSYFEMERGLLKGIHEGMGATLILIAVGALIGSWIAGGVVPTMIYFGLSIISPGIFLMAAMIICAITSLATGTSFGSAGTAGIAMMGIGESFGLPVALVAGAVLSGCYVGDKMSPLSDTTVMTASLSNVDVFRHIKSMAFVSLPAFIIAAILYWVVGMFLMEGGGDLTIAENTMANLQDTFNISWIMLIPAAVVVAMLIFKLPSVPVIIFGALLGSIWAALFQGYGIIEALGTMYTGSGVSTGIEFIDNLLDRGGITFMLDVILLIILALGVGGLLQTIGAFKVIGDIFAKWATSTGNLTVTTMLASFFGVFFGGAAYVSLLTGTKITEENYNRQGVSRTLLSRNVEAGGTVTTPMVPWSDGGVFMAATLGVATLAYLPFFWYAFLVIIISLIYGYAGLFIMKKDKYEMERDKEHEEEIRGSIPGTDYTNERRLQREL</sequence>
<organism evidence="12 13">
    <name type="scientific">Salinicoccus halitifaciens</name>
    <dbReference type="NCBI Taxonomy" id="1073415"/>
    <lineage>
        <taxon>Bacteria</taxon>
        <taxon>Bacillati</taxon>
        <taxon>Bacillota</taxon>
        <taxon>Bacilli</taxon>
        <taxon>Bacillales</taxon>
        <taxon>Staphylococcaceae</taxon>
        <taxon>Salinicoccus</taxon>
    </lineage>
</organism>
<feature type="region of interest" description="Disordered" evidence="9">
    <location>
        <begin position="470"/>
        <end position="495"/>
    </location>
</feature>
<comment type="subcellular location">
    <subcellularLocation>
        <location evidence="1">Cell membrane</location>
        <topology evidence="1">Multi-pass membrane protein</topology>
    </subcellularLocation>
</comment>
<dbReference type="NCBIfam" id="TIGR00931">
    <property type="entry name" value="antiport_nhaC"/>
    <property type="match status" value="1"/>
</dbReference>
<dbReference type="InterPro" id="IPR004770">
    <property type="entry name" value="Na/H_antiport_NhaC"/>
</dbReference>
<comment type="caution">
    <text evidence="12">The sequence shown here is derived from an EMBL/GenBank/DDBJ whole genome shotgun (WGS) entry which is preliminary data.</text>
</comment>
<feature type="transmembrane region" description="Helical" evidence="10">
    <location>
        <begin position="79"/>
        <end position="105"/>
    </location>
</feature>
<evidence type="ECO:0000256" key="7">
    <source>
        <dbReference type="ARBA" id="ARBA00023136"/>
    </source>
</evidence>
<evidence type="ECO:0000256" key="10">
    <source>
        <dbReference type="SAM" id="Phobius"/>
    </source>
</evidence>
<evidence type="ECO:0000256" key="6">
    <source>
        <dbReference type="ARBA" id="ARBA00022989"/>
    </source>
</evidence>
<dbReference type="PANTHER" id="PTHR33451">
    <property type="entry name" value="MALATE-2H(+)/NA(+)-LACTATE ANTIPORTER"/>
    <property type="match status" value="1"/>
</dbReference>
<evidence type="ECO:0000256" key="9">
    <source>
        <dbReference type="SAM" id="MobiDB-lite"/>
    </source>
</evidence>
<proteinExistence type="inferred from homology"/>
<gene>
    <name evidence="12" type="ORF">ABHD89_001476</name>
</gene>
<dbReference type="PANTHER" id="PTHR33451:SF3">
    <property type="entry name" value="MALATE-2H(+)_NA(+)-LACTATE ANTIPORTER"/>
    <property type="match status" value="1"/>
</dbReference>
<evidence type="ECO:0000313" key="12">
    <source>
        <dbReference type="EMBL" id="MET3111070.1"/>
    </source>
</evidence>
<feature type="transmembrane region" description="Helical" evidence="10">
    <location>
        <begin position="238"/>
        <end position="257"/>
    </location>
</feature>
<feature type="transmembrane region" description="Helical" evidence="10">
    <location>
        <begin position="354"/>
        <end position="378"/>
    </location>
</feature>
<evidence type="ECO:0000256" key="8">
    <source>
        <dbReference type="ARBA" id="ARBA00038435"/>
    </source>
</evidence>
<feature type="transmembrane region" description="Helical" evidence="10">
    <location>
        <begin position="111"/>
        <end position="133"/>
    </location>
</feature>
<evidence type="ECO:0000256" key="5">
    <source>
        <dbReference type="ARBA" id="ARBA00022692"/>
    </source>
</evidence>
<evidence type="ECO:0000256" key="3">
    <source>
        <dbReference type="ARBA" id="ARBA00022449"/>
    </source>
</evidence>
<name>A0ABV2EAI0_9STAP</name>
<keyword evidence="5 10" id="KW-0812">Transmembrane</keyword>
<protein>
    <submittedName>
        <fullName evidence="12">NhaC family Na+:H+ antiporter</fullName>
    </submittedName>
</protein>
<dbReference type="InterPro" id="IPR018461">
    <property type="entry name" value="Na/H_Antiport_NhaC-like_C"/>
</dbReference>
<feature type="transmembrane region" description="Helical" evidence="10">
    <location>
        <begin position="197"/>
        <end position="218"/>
    </location>
</feature>
<keyword evidence="13" id="KW-1185">Reference proteome</keyword>
<keyword evidence="6 10" id="KW-1133">Transmembrane helix</keyword>
<accession>A0ABV2EAI0</accession>
<feature type="domain" description="Na+/H+ antiporter NhaC-like C-terminal" evidence="11">
    <location>
        <begin position="163"/>
        <end position="456"/>
    </location>
</feature>